<dbReference type="EMBL" id="CAUYUJ010014320">
    <property type="protein sequence ID" value="CAK0839752.1"/>
    <property type="molecule type" value="Genomic_DNA"/>
</dbReference>
<feature type="non-terminal residue" evidence="1">
    <location>
        <position position="1"/>
    </location>
</feature>
<protein>
    <recommendedName>
        <fullName evidence="3">Protein kinase domain-containing protein</fullName>
    </recommendedName>
</protein>
<keyword evidence="2" id="KW-1185">Reference proteome</keyword>
<proteinExistence type="predicted"/>
<gene>
    <name evidence="1" type="ORF">PCOR1329_LOCUS35360</name>
</gene>
<evidence type="ECO:0000313" key="1">
    <source>
        <dbReference type="EMBL" id="CAK0839752.1"/>
    </source>
</evidence>
<sequence length="206" mass="22180">NGLLITPTWLTSYQSCAGDVGLRLYRSERRHARRGVDAPEPSKVRRLADAQDGESIGGLFDLADEIYNGGEKGKVMLAKRKDDGAEIVIKVRVKQPNKGTDRNWRAIMAQVHRLGGTRHVLGISEIIEEGSRGGAWERAGHGAALWRPEVVPVVLVTLAVLCAVLSHEPPIDLTTACGANGILGAPGGFFVTCIAIRAFPRLGVQD</sequence>
<organism evidence="1 2">
    <name type="scientific">Prorocentrum cordatum</name>
    <dbReference type="NCBI Taxonomy" id="2364126"/>
    <lineage>
        <taxon>Eukaryota</taxon>
        <taxon>Sar</taxon>
        <taxon>Alveolata</taxon>
        <taxon>Dinophyceae</taxon>
        <taxon>Prorocentrales</taxon>
        <taxon>Prorocentraceae</taxon>
        <taxon>Prorocentrum</taxon>
    </lineage>
</organism>
<name>A0ABN9T422_9DINO</name>
<evidence type="ECO:0008006" key="3">
    <source>
        <dbReference type="Google" id="ProtNLM"/>
    </source>
</evidence>
<dbReference type="Proteomes" id="UP001189429">
    <property type="component" value="Unassembled WGS sequence"/>
</dbReference>
<accession>A0ABN9T422</accession>
<reference evidence="1" key="1">
    <citation type="submission" date="2023-10" db="EMBL/GenBank/DDBJ databases">
        <authorList>
            <person name="Chen Y."/>
            <person name="Shah S."/>
            <person name="Dougan E. K."/>
            <person name="Thang M."/>
            <person name="Chan C."/>
        </authorList>
    </citation>
    <scope>NUCLEOTIDE SEQUENCE [LARGE SCALE GENOMIC DNA]</scope>
</reference>
<comment type="caution">
    <text evidence="1">The sequence shown here is derived from an EMBL/GenBank/DDBJ whole genome shotgun (WGS) entry which is preliminary data.</text>
</comment>
<evidence type="ECO:0000313" key="2">
    <source>
        <dbReference type="Proteomes" id="UP001189429"/>
    </source>
</evidence>